<dbReference type="PRINTS" id="PR00339">
    <property type="entry name" value="PCNACYCLIN"/>
</dbReference>
<keyword evidence="3 4" id="KW-0235">DNA replication</keyword>
<feature type="domain" description="Proliferating cell nuclear antigen PCNA C-terminal" evidence="7">
    <location>
        <begin position="122"/>
        <end position="243"/>
    </location>
</feature>
<dbReference type="InterPro" id="IPR022649">
    <property type="entry name" value="Pr_cel_nuc_antig_C"/>
</dbReference>
<sequence>MEAEFKDVDVFKKMMDAIGSLMSDVSIDFNEEGFAIKAMDPANIAMVLFEAKKSIFSNFNIEKPVKISVSLDDLNGILKLVKKEDKLKLSDSKSKLVLDINGRNKQHFTIPLIDENYTAQKIPQLKFASEVTILGSLIKDSVKAASLVDDSIYFTVDRPRFIISSKSDEKEFSQELSINDNKEIFDLKSDSTTRSKYSIEYLTKFLYVVDTEKPIKMSFSNNYPLKVDYELNSDAVMSFILANRLE</sequence>
<comment type="similarity">
    <text evidence="1 3 4">Belongs to the PCNA family.</text>
</comment>
<evidence type="ECO:0000256" key="1">
    <source>
        <dbReference type="ARBA" id="ARBA00010462"/>
    </source>
</evidence>
<comment type="subunit">
    <text evidence="3">Homotrimer. The subunits circularize to form a toroid; DNA passes through its center. Replication factor C (RFC) is required to load the toroid on the DNA.</text>
</comment>
<proteinExistence type="inferred from homology"/>
<dbReference type="GO" id="GO:0030337">
    <property type="term" value="F:DNA polymerase processivity factor activity"/>
    <property type="evidence" value="ECO:0007669"/>
    <property type="project" value="UniProtKB-UniRule"/>
</dbReference>
<dbReference type="GO" id="GO:0006275">
    <property type="term" value="P:regulation of DNA replication"/>
    <property type="evidence" value="ECO:0007669"/>
    <property type="project" value="UniProtKB-UniRule"/>
</dbReference>
<dbReference type="CDD" id="cd00577">
    <property type="entry name" value="PCNA"/>
    <property type="match status" value="1"/>
</dbReference>
<organism evidence="8 9">
    <name type="scientific">Candidatus Parvarchaeum acidiphilum ARMAN-4</name>
    <dbReference type="NCBI Taxonomy" id="662760"/>
    <lineage>
        <taxon>Archaea</taxon>
        <taxon>Candidatus Parvarchaeota</taxon>
        <taxon>Candidatus Parvarchaeum</taxon>
    </lineage>
</organism>
<reference evidence="8 9" key="1">
    <citation type="journal article" date="2010" name="Proc. Natl. Acad. Sci. U.S.A.">
        <title>Enigmatic, ultrasmall, uncultivated Archaea.</title>
        <authorList>
            <person name="Baker B.J."/>
            <person name="Comolli L.R."/>
            <person name="Dick G.J."/>
            <person name="Hauser L.J."/>
            <person name="Hyatt D."/>
            <person name="Dill B.D."/>
            <person name="Land M.L."/>
            <person name="Verberkmoes N.C."/>
            <person name="Hettich R.L."/>
            <person name="Banfield J.F."/>
        </authorList>
    </citation>
    <scope>NUCLEOTIDE SEQUENCE [LARGE SCALE GENOMIC DNA]</scope>
</reference>
<evidence type="ECO:0000259" key="7">
    <source>
        <dbReference type="Pfam" id="PF02747"/>
    </source>
</evidence>
<comment type="function">
    <text evidence="3">Sliding clamp subunit that acts as a moving platform for DNA processing. Responsible for tethering the catalytic subunit of DNA polymerase and other proteins to DNA during high-speed replication.</text>
</comment>
<dbReference type="InterPro" id="IPR000730">
    <property type="entry name" value="Pr_cel_nuc_antig"/>
</dbReference>
<dbReference type="AlphaFoldDB" id="D2EFR7"/>
<dbReference type="HAMAP" id="MF_00317">
    <property type="entry name" value="DNApol_clamp_arch"/>
    <property type="match status" value="1"/>
</dbReference>
<dbReference type="Gene3D" id="3.70.10.10">
    <property type="match status" value="1"/>
</dbReference>
<evidence type="ECO:0000313" key="9">
    <source>
        <dbReference type="Proteomes" id="UP000009375"/>
    </source>
</evidence>
<dbReference type="InterPro" id="IPR022648">
    <property type="entry name" value="Pr_cel_nuc_antig_N"/>
</dbReference>
<feature type="domain" description="Proliferating cell nuclear antigen PCNA N-terminal" evidence="6">
    <location>
        <begin position="1"/>
        <end position="105"/>
    </location>
</feature>
<dbReference type="SUPFAM" id="SSF55979">
    <property type="entry name" value="DNA clamp"/>
    <property type="match status" value="2"/>
</dbReference>
<dbReference type="InterPro" id="IPR046938">
    <property type="entry name" value="DNA_clamp_sf"/>
</dbReference>
<gene>
    <name evidence="3" type="primary">pcn</name>
    <name evidence="8" type="ORF">BJBARM4_0592</name>
</gene>
<evidence type="ECO:0000313" key="8">
    <source>
        <dbReference type="EMBL" id="EEZ92760.1"/>
    </source>
</evidence>
<evidence type="ECO:0000256" key="2">
    <source>
        <dbReference type="ARBA" id="ARBA00023125"/>
    </source>
</evidence>
<keyword evidence="2 3" id="KW-0238">DNA-binding</keyword>
<evidence type="ECO:0000256" key="4">
    <source>
        <dbReference type="RuleBase" id="RU003671"/>
    </source>
</evidence>
<evidence type="ECO:0000256" key="3">
    <source>
        <dbReference type="HAMAP-Rule" id="MF_00317"/>
    </source>
</evidence>
<dbReference type="Proteomes" id="UP000009375">
    <property type="component" value="Unassembled WGS sequence"/>
</dbReference>
<accession>D2EFR7</accession>
<evidence type="ECO:0000256" key="5">
    <source>
        <dbReference type="RuleBase" id="RU003673"/>
    </source>
</evidence>
<name>D2EFR7_PARA4</name>
<dbReference type="Pfam" id="PF00705">
    <property type="entry name" value="PCNA_N"/>
    <property type="match status" value="1"/>
</dbReference>
<dbReference type="EMBL" id="GG730049">
    <property type="protein sequence ID" value="EEZ92760.1"/>
    <property type="molecule type" value="Genomic_DNA"/>
</dbReference>
<dbReference type="GO" id="GO:0006272">
    <property type="term" value="P:leading strand elongation"/>
    <property type="evidence" value="ECO:0007669"/>
    <property type="project" value="TreeGrafter"/>
</dbReference>
<evidence type="ECO:0000259" key="6">
    <source>
        <dbReference type="Pfam" id="PF00705"/>
    </source>
</evidence>
<comment type="function">
    <text evidence="5">Sliding clamp subunit. Responsible for tethering the catalytic subunit of DNA polymerase to DNA during high-speed replication.</text>
</comment>
<dbReference type="PANTHER" id="PTHR11352:SF0">
    <property type="entry name" value="PROLIFERATING CELL NUCLEAR ANTIGEN"/>
    <property type="match status" value="1"/>
</dbReference>
<dbReference type="Pfam" id="PF02747">
    <property type="entry name" value="PCNA_C"/>
    <property type="match status" value="1"/>
</dbReference>
<dbReference type="GO" id="GO:0003677">
    <property type="term" value="F:DNA binding"/>
    <property type="evidence" value="ECO:0007669"/>
    <property type="project" value="UniProtKB-UniRule"/>
</dbReference>
<dbReference type="PANTHER" id="PTHR11352">
    <property type="entry name" value="PROLIFERATING CELL NUCLEAR ANTIGEN"/>
    <property type="match status" value="1"/>
</dbReference>
<protein>
    <recommendedName>
        <fullName evidence="3">DNA polymerase sliding clamp</fullName>
    </recommendedName>
    <alternativeName>
        <fullName evidence="3">Proliferating cell nuclear antigen homolog</fullName>
        <shortName evidence="3">PCNA</shortName>
    </alternativeName>
</protein>